<proteinExistence type="predicted"/>
<dbReference type="Proteomes" id="UP001164746">
    <property type="component" value="Chromosome 5"/>
</dbReference>
<evidence type="ECO:0000256" key="1">
    <source>
        <dbReference type="SAM" id="MobiDB-lite"/>
    </source>
</evidence>
<evidence type="ECO:0000313" key="3">
    <source>
        <dbReference type="Proteomes" id="UP001164746"/>
    </source>
</evidence>
<gene>
    <name evidence="2" type="ORF">MAR_019784</name>
</gene>
<evidence type="ECO:0000313" key="2">
    <source>
        <dbReference type="EMBL" id="WAR04415.1"/>
    </source>
</evidence>
<keyword evidence="3" id="KW-1185">Reference proteome</keyword>
<feature type="region of interest" description="Disordered" evidence="1">
    <location>
        <begin position="134"/>
        <end position="160"/>
    </location>
</feature>
<accession>A0ABY7E331</accession>
<organism evidence="2 3">
    <name type="scientific">Mya arenaria</name>
    <name type="common">Soft-shell clam</name>
    <dbReference type="NCBI Taxonomy" id="6604"/>
    <lineage>
        <taxon>Eukaryota</taxon>
        <taxon>Metazoa</taxon>
        <taxon>Spiralia</taxon>
        <taxon>Lophotrochozoa</taxon>
        <taxon>Mollusca</taxon>
        <taxon>Bivalvia</taxon>
        <taxon>Autobranchia</taxon>
        <taxon>Heteroconchia</taxon>
        <taxon>Euheterodonta</taxon>
        <taxon>Imparidentia</taxon>
        <taxon>Neoheterodontei</taxon>
        <taxon>Myida</taxon>
        <taxon>Myoidea</taxon>
        <taxon>Myidae</taxon>
        <taxon>Mya</taxon>
    </lineage>
</organism>
<dbReference type="EMBL" id="CP111016">
    <property type="protein sequence ID" value="WAR04415.1"/>
    <property type="molecule type" value="Genomic_DNA"/>
</dbReference>
<protein>
    <submittedName>
        <fullName evidence="2">Uncharacterized protein</fullName>
    </submittedName>
</protein>
<name>A0ABY7E331_MYAAR</name>
<reference evidence="2" key="1">
    <citation type="submission" date="2022-11" db="EMBL/GenBank/DDBJ databases">
        <title>Centuries of genome instability and evolution in soft-shell clam transmissible cancer (bioRxiv).</title>
        <authorList>
            <person name="Hart S.F.M."/>
            <person name="Yonemitsu M.A."/>
            <person name="Giersch R.M."/>
            <person name="Beal B.F."/>
            <person name="Arriagada G."/>
            <person name="Davis B.W."/>
            <person name="Ostrander E.A."/>
            <person name="Goff S.P."/>
            <person name="Metzger M.J."/>
        </authorList>
    </citation>
    <scope>NUCLEOTIDE SEQUENCE</scope>
    <source>
        <strain evidence="2">MELC-2E11</strain>
        <tissue evidence="2">Siphon/mantle</tissue>
    </source>
</reference>
<sequence>MVICDVIPVAIAIARIPAAHELELTPVLSPVKHVHPTRLEIALHELIPLGAVVDGKRQGTPSVKIDHCLDVAAAEGGLHQSGPLNNENVGTSVEIEHLSHMNATEYRACQPGTWHRAPKCLLLLARAGSTSLLRGSRAIAPPESQTDARHEDNRKRHASYTDNRKSIQLLHSRKRNAKLRSAVRIAKLLFASYKADMIDTKFTSSSIIAN</sequence>